<accession>A0A5M3TAI6</accession>
<evidence type="ECO:0000313" key="1">
    <source>
        <dbReference type="EMBL" id="GCE96663.1"/>
    </source>
</evidence>
<name>A0A5M3TAI6_LIMPL</name>
<sequence length="57" mass="6219">MEVTPFSTPSRLLAEEMESRAEISPLEPGKTYDLPTPYNTFGAGAILMQAIDSSEEV</sequence>
<comment type="caution">
    <text evidence="1">The sequence shown here is derived from an EMBL/GenBank/DDBJ whole genome shotgun (WGS) entry which is preliminary data.</text>
</comment>
<evidence type="ECO:0000313" key="2">
    <source>
        <dbReference type="Proteomes" id="UP000326169"/>
    </source>
</evidence>
<dbReference type="Proteomes" id="UP000326169">
    <property type="component" value="Unassembled WGS sequence"/>
</dbReference>
<organism evidence="1 2">
    <name type="scientific">Limnospira platensis NIES-46</name>
    <dbReference type="NCBI Taxonomy" id="1236695"/>
    <lineage>
        <taxon>Bacteria</taxon>
        <taxon>Bacillati</taxon>
        <taxon>Cyanobacteriota</taxon>
        <taxon>Cyanophyceae</taxon>
        <taxon>Oscillatoriophycideae</taxon>
        <taxon>Oscillatoriales</taxon>
        <taxon>Sirenicapillariaceae</taxon>
        <taxon>Limnospira</taxon>
    </lineage>
</organism>
<dbReference type="EMBL" id="BIMW01000222">
    <property type="protein sequence ID" value="GCE96663.1"/>
    <property type="molecule type" value="Genomic_DNA"/>
</dbReference>
<keyword evidence="2" id="KW-1185">Reference proteome</keyword>
<reference evidence="1 2" key="1">
    <citation type="journal article" date="2019" name="J Genomics">
        <title>The Draft Genome of a Hydrogen-producing Cyanobacterium, Arthrospira platensis NIES-46.</title>
        <authorList>
            <person name="Suzuki S."/>
            <person name="Yamaguchi H."/>
            <person name="Kawachi M."/>
        </authorList>
    </citation>
    <scope>NUCLEOTIDE SEQUENCE [LARGE SCALE GENOMIC DNA]</scope>
    <source>
        <strain evidence="1 2">NIES-46</strain>
    </source>
</reference>
<protein>
    <submittedName>
        <fullName evidence="1">Uncharacterized protein</fullName>
    </submittedName>
</protein>
<proteinExistence type="predicted"/>
<gene>
    <name evidence="1" type="ORF">NIES46_47350</name>
</gene>